<keyword evidence="3" id="KW-0346">Stress response</keyword>
<gene>
    <name evidence="3" type="ORF">SAMN05428964_1012149</name>
</gene>
<keyword evidence="1" id="KW-0732">Signal</keyword>
<accession>A0A285RY58</accession>
<protein>
    <submittedName>
        <fullName evidence="3">Heat shock protein HslJ</fullName>
    </submittedName>
</protein>
<dbReference type="PANTHER" id="PTHR35535:SF1">
    <property type="entry name" value="HEAT SHOCK PROTEIN HSLJ"/>
    <property type="match status" value="1"/>
</dbReference>
<dbReference type="Pfam" id="PF03724">
    <property type="entry name" value="META"/>
    <property type="match status" value="1"/>
</dbReference>
<dbReference type="Gene3D" id="2.40.128.270">
    <property type="match status" value="1"/>
</dbReference>
<feature type="signal peptide" evidence="1">
    <location>
        <begin position="1"/>
        <end position="21"/>
    </location>
</feature>
<sequence length="154" mass="16875">MRKATSLTFAAFGIASSLWLAGCAATTKPAEEKSPADWSAIADRDWQLMRIEAKDKTLMPMTPILASINFTKDGKVAGSTGCNRYFGNYTRNDTALDVSPLGSTKMMCMENAMEIEDAFIAAMADVKGWKLQDDDLMLVDASNKSIMTFEQIKP</sequence>
<dbReference type="PROSITE" id="PS51257">
    <property type="entry name" value="PROKAR_LIPOPROTEIN"/>
    <property type="match status" value="1"/>
</dbReference>
<reference evidence="3 4" key="1">
    <citation type="submission" date="2017-08" db="EMBL/GenBank/DDBJ databases">
        <authorList>
            <person name="de Groot N.N."/>
        </authorList>
    </citation>
    <scope>NUCLEOTIDE SEQUENCE [LARGE SCALE GENOMIC DNA]</scope>
    <source>
        <strain evidence="3 4">USBA 78</strain>
    </source>
</reference>
<name>A0A285RY58_9PROT</name>
<dbReference type="Proteomes" id="UP000219068">
    <property type="component" value="Unassembled WGS sequence"/>
</dbReference>
<feature type="domain" description="DUF306" evidence="2">
    <location>
        <begin position="41"/>
        <end position="150"/>
    </location>
</feature>
<evidence type="ECO:0000313" key="3">
    <source>
        <dbReference type="EMBL" id="SOB97263.1"/>
    </source>
</evidence>
<dbReference type="InterPro" id="IPR038670">
    <property type="entry name" value="HslJ-like_sf"/>
</dbReference>
<evidence type="ECO:0000313" key="4">
    <source>
        <dbReference type="Proteomes" id="UP000219068"/>
    </source>
</evidence>
<proteinExistence type="predicted"/>
<organism evidence="3 4">
    <name type="scientific">Thalassospira xiamenensis</name>
    <dbReference type="NCBI Taxonomy" id="220697"/>
    <lineage>
        <taxon>Bacteria</taxon>
        <taxon>Pseudomonadati</taxon>
        <taxon>Pseudomonadota</taxon>
        <taxon>Alphaproteobacteria</taxon>
        <taxon>Rhodospirillales</taxon>
        <taxon>Thalassospiraceae</taxon>
        <taxon>Thalassospira</taxon>
    </lineage>
</organism>
<evidence type="ECO:0000256" key="1">
    <source>
        <dbReference type="SAM" id="SignalP"/>
    </source>
</evidence>
<dbReference type="PANTHER" id="PTHR35535">
    <property type="entry name" value="HEAT SHOCK PROTEIN HSLJ"/>
    <property type="match status" value="1"/>
</dbReference>
<dbReference type="InterPro" id="IPR053147">
    <property type="entry name" value="Hsp_HslJ-like"/>
</dbReference>
<dbReference type="EMBL" id="OBMM01000001">
    <property type="protein sequence ID" value="SOB97263.1"/>
    <property type="molecule type" value="Genomic_DNA"/>
</dbReference>
<feature type="chain" id="PRO_5011562257" evidence="1">
    <location>
        <begin position="22"/>
        <end position="154"/>
    </location>
</feature>
<dbReference type="RefSeq" id="WP_071239494.1">
    <property type="nucleotide sequence ID" value="NZ_JAUCYZ010000014.1"/>
</dbReference>
<dbReference type="InterPro" id="IPR005184">
    <property type="entry name" value="DUF306_Meta_HslJ"/>
</dbReference>
<evidence type="ECO:0000259" key="2">
    <source>
        <dbReference type="Pfam" id="PF03724"/>
    </source>
</evidence>
<dbReference type="AlphaFoldDB" id="A0A285RY58"/>